<accession>A0A4C1XEF5</accession>
<dbReference type="AlphaFoldDB" id="A0A4C1XEF5"/>
<evidence type="ECO:0000256" key="1">
    <source>
        <dbReference type="SAM" id="SignalP"/>
    </source>
</evidence>
<reference evidence="2 3" key="1">
    <citation type="journal article" date="2019" name="Commun. Biol.">
        <title>The bagworm genome reveals a unique fibroin gene that provides high tensile strength.</title>
        <authorList>
            <person name="Kono N."/>
            <person name="Nakamura H."/>
            <person name="Ohtoshi R."/>
            <person name="Tomita M."/>
            <person name="Numata K."/>
            <person name="Arakawa K."/>
        </authorList>
    </citation>
    <scope>NUCLEOTIDE SEQUENCE [LARGE SCALE GENOMIC DNA]</scope>
</reference>
<dbReference type="EMBL" id="BGZK01000794">
    <property type="protein sequence ID" value="GBP60699.1"/>
    <property type="molecule type" value="Genomic_DNA"/>
</dbReference>
<evidence type="ECO:0000313" key="2">
    <source>
        <dbReference type="EMBL" id="GBP60699.1"/>
    </source>
</evidence>
<gene>
    <name evidence="2" type="ORF">EVAR_47437_1</name>
</gene>
<feature type="chain" id="PRO_5020035513" evidence="1">
    <location>
        <begin position="19"/>
        <end position="66"/>
    </location>
</feature>
<protein>
    <submittedName>
        <fullName evidence="2">Uncharacterized protein</fullName>
    </submittedName>
</protein>
<keyword evidence="1" id="KW-0732">Signal</keyword>
<proteinExistence type="predicted"/>
<sequence>MSPTLPLMFLLLFKAITRKPRIEQLGYQDGRAHLDHPVTAGALWSFSDGRRRFDAFPEMTREWLKT</sequence>
<comment type="caution">
    <text evidence="2">The sequence shown here is derived from an EMBL/GenBank/DDBJ whole genome shotgun (WGS) entry which is preliminary data.</text>
</comment>
<feature type="signal peptide" evidence="1">
    <location>
        <begin position="1"/>
        <end position="18"/>
    </location>
</feature>
<organism evidence="2 3">
    <name type="scientific">Eumeta variegata</name>
    <name type="common">Bagworm moth</name>
    <name type="synonym">Eumeta japonica</name>
    <dbReference type="NCBI Taxonomy" id="151549"/>
    <lineage>
        <taxon>Eukaryota</taxon>
        <taxon>Metazoa</taxon>
        <taxon>Ecdysozoa</taxon>
        <taxon>Arthropoda</taxon>
        <taxon>Hexapoda</taxon>
        <taxon>Insecta</taxon>
        <taxon>Pterygota</taxon>
        <taxon>Neoptera</taxon>
        <taxon>Endopterygota</taxon>
        <taxon>Lepidoptera</taxon>
        <taxon>Glossata</taxon>
        <taxon>Ditrysia</taxon>
        <taxon>Tineoidea</taxon>
        <taxon>Psychidae</taxon>
        <taxon>Oiketicinae</taxon>
        <taxon>Eumeta</taxon>
    </lineage>
</organism>
<dbReference type="Proteomes" id="UP000299102">
    <property type="component" value="Unassembled WGS sequence"/>
</dbReference>
<evidence type="ECO:0000313" key="3">
    <source>
        <dbReference type="Proteomes" id="UP000299102"/>
    </source>
</evidence>
<name>A0A4C1XEF5_EUMVA</name>
<keyword evidence="3" id="KW-1185">Reference proteome</keyword>